<sequence length="47" mass="5563">MSPFEIAVREDVELGEGPIWDAERGRVVWARSSRARGSRWWYVLTRE</sequence>
<dbReference type="RefSeq" id="WP_248862976.1">
    <property type="nucleotide sequence ID" value="NZ_CP086322.1"/>
</dbReference>
<gene>
    <name evidence="1" type="ORF">K9S39_09910</name>
</gene>
<organism evidence="1 2">
    <name type="scientific">Streptomyces halobius</name>
    <dbReference type="NCBI Taxonomy" id="2879846"/>
    <lineage>
        <taxon>Bacteria</taxon>
        <taxon>Bacillati</taxon>
        <taxon>Actinomycetota</taxon>
        <taxon>Actinomycetes</taxon>
        <taxon>Kitasatosporales</taxon>
        <taxon>Streptomycetaceae</taxon>
        <taxon>Streptomyces</taxon>
    </lineage>
</organism>
<reference evidence="1" key="1">
    <citation type="submission" date="2021-10" db="EMBL/GenBank/DDBJ databases">
        <title>Streptomyces nigrumlapis sp.nov.,an antimicrobial producing actinobacterium isolated from Black Gobi rocks.</title>
        <authorList>
            <person name="Wen Y."/>
            <person name="Zhang W."/>
            <person name="Liu X.G."/>
        </authorList>
    </citation>
    <scope>NUCLEOTIDE SEQUENCE</scope>
    <source>
        <strain evidence="1">ST13-2-2</strain>
    </source>
</reference>
<proteinExistence type="predicted"/>
<name>A0ABY4M2X0_9ACTN</name>
<protein>
    <submittedName>
        <fullName evidence="1">SMP-30/gluconolactonase/LRE family protein</fullName>
    </submittedName>
</protein>
<keyword evidence="2" id="KW-1185">Reference proteome</keyword>
<accession>A0ABY4M2X0</accession>
<evidence type="ECO:0000313" key="2">
    <source>
        <dbReference type="Proteomes" id="UP000830115"/>
    </source>
</evidence>
<evidence type="ECO:0000313" key="1">
    <source>
        <dbReference type="EMBL" id="UQA92120.1"/>
    </source>
</evidence>
<dbReference type="EMBL" id="CP086322">
    <property type="protein sequence ID" value="UQA92120.1"/>
    <property type="molecule type" value="Genomic_DNA"/>
</dbReference>
<dbReference type="Proteomes" id="UP000830115">
    <property type="component" value="Chromosome"/>
</dbReference>